<accession>A0ABT1YSK9</accession>
<name>A0ABT1YSK9_9BACL</name>
<gene>
    <name evidence="1" type="ORF">NV381_33780</name>
</gene>
<dbReference type="SUPFAM" id="SSF81301">
    <property type="entry name" value="Nucleotidyltransferase"/>
    <property type="match status" value="1"/>
</dbReference>
<proteinExistence type="predicted"/>
<protein>
    <recommendedName>
        <fullName evidence="3">Nucleotidyltransferase family protein</fullName>
    </recommendedName>
</protein>
<evidence type="ECO:0000313" key="1">
    <source>
        <dbReference type="EMBL" id="MCR8636168.1"/>
    </source>
</evidence>
<keyword evidence="2" id="KW-1185">Reference proteome</keyword>
<dbReference type="RefSeq" id="WP_258217699.1">
    <property type="nucleotide sequence ID" value="NZ_JANQBD010000037.1"/>
</dbReference>
<evidence type="ECO:0008006" key="3">
    <source>
        <dbReference type="Google" id="ProtNLM"/>
    </source>
</evidence>
<comment type="caution">
    <text evidence="1">The sequence shown here is derived from an EMBL/GenBank/DDBJ whole genome shotgun (WGS) entry which is preliminary data.</text>
</comment>
<dbReference type="Proteomes" id="UP001300012">
    <property type="component" value="Unassembled WGS sequence"/>
</dbReference>
<dbReference type="Gene3D" id="3.30.460.40">
    <property type="match status" value="1"/>
</dbReference>
<sequence length="173" mass="19123">MTLPLETVRLLTKQLDEAGIRYASGGSGLLYSLGLIDQVHDWDLTTDAPLDDVTAALQGWSWTQSSSGDHPFASSYRIQVTDQQLPIDMIGQFAIHSENGICRLPTVPSFEWQGILMGSPEVWAVSYALMNRIAKSDKLFAYLKQHQADRNALHLLLAEPLPAYLSAKLLALL</sequence>
<organism evidence="1 2">
    <name type="scientific">Paenibacillus radicis</name>
    <name type="common">ex Xue et al. 2023</name>
    <dbReference type="NCBI Taxonomy" id="2972489"/>
    <lineage>
        <taxon>Bacteria</taxon>
        <taxon>Bacillati</taxon>
        <taxon>Bacillota</taxon>
        <taxon>Bacilli</taxon>
        <taxon>Bacillales</taxon>
        <taxon>Paenibacillaceae</taxon>
        <taxon>Paenibacillus</taxon>
    </lineage>
</organism>
<dbReference type="InterPro" id="IPR043519">
    <property type="entry name" value="NT_sf"/>
</dbReference>
<reference evidence="1 2" key="1">
    <citation type="submission" date="2022-08" db="EMBL/GenBank/DDBJ databases">
        <title>Paenibacillus endoradicis sp. nov., Paenibacillus radicibacter sp. nov and Paenibacillus pararadicis sp. nov., three cold-adapted plant growth-promoting bacteria isolated from root of Larix gmelinii in Great Khingan.</title>
        <authorList>
            <person name="Xue H."/>
        </authorList>
    </citation>
    <scope>NUCLEOTIDE SEQUENCE [LARGE SCALE GENOMIC DNA]</scope>
    <source>
        <strain evidence="1 2">N5-1-1-5</strain>
    </source>
</reference>
<dbReference type="EMBL" id="JANQBD010000037">
    <property type="protein sequence ID" value="MCR8636168.1"/>
    <property type="molecule type" value="Genomic_DNA"/>
</dbReference>
<evidence type="ECO:0000313" key="2">
    <source>
        <dbReference type="Proteomes" id="UP001300012"/>
    </source>
</evidence>